<feature type="domain" description="Nudix hydrolase" evidence="2">
    <location>
        <begin position="13"/>
        <end position="176"/>
    </location>
</feature>
<dbReference type="PROSITE" id="PS00893">
    <property type="entry name" value="NUDIX_BOX"/>
    <property type="match status" value="1"/>
</dbReference>
<dbReference type="Pfam" id="PF00293">
    <property type="entry name" value="NUDIX"/>
    <property type="match status" value="1"/>
</dbReference>
<gene>
    <name evidence="3" type="ORF">LEL_03311</name>
</gene>
<dbReference type="PROSITE" id="PS51462">
    <property type="entry name" value="NUDIX"/>
    <property type="match status" value="1"/>
</dbReference>
<dbReference type="InterPro" id="IPR020084">
    <property type="entry name" value="NUDIX_hydrolase_CS"/>
</dbReference>
<dbReference type="PANTHER" id="PTHR21340">
    <property type="entry name" value="DIADENOSINE 5,5-P1,P4-TETRAPHOSPHATE PYROPHOSPHOHYDROLASE MUTT"/>
    <property type="match status" value="1"/>
</dbReference>
<dbReference type="GO" id="GO:0006754">
    <property type="term" value="P:ATP biosynthetic process"/>
    <property type="evidence" value="ECO:0007669"/>
    <property type="project" value="TreeGrafter"/>
</dbReference>
<sequence length="188" mass="19821">MATTNRSLFFSDGFVISCGAVTVDLATSKILLIRSRGTGECCLPKGRKDIGESLQDAALRETWEETGVRAHLLPVPITTRATVPAAAAAAAAAAGVAPAATAFVTEPLAVAQRVTNGVLKVIFWFVASADSTAIRDNGTQQEGEDFDALWVGWDEVRSMLTFEDDGRIAEAALVAAKAALKDRLSKVI</sequence>
<evidence type="ECO:0000259" key="2">
    <source>
        <dbReference type="PROSITE" id="PS51462"/>
    </source>
</evidence>
<dbReference type="Proteomes" id="UP000076881">
    <property type="component" value="Unassembled WGS sequence"/>
</dbReference>
<reference evidence="3 4" key="1">
    <citation type="journal article" date="2016" name="Genome Biol. Evol.">
        <title>Divergent and convergent evolution of fungal pathogenicity.</title>
        <authorList>
            <person name="Shang Y."/>
            <person name="Xiao G."/>
            <person name="Zheng P."/>
            <person name="Cen K."/>
            <person name="Zhan S."/>
            <person name="Wang C."/>
        </authorList>
    </citation>
    <scope>NUCLEOTIDE SEQUENCE [LARGE SCALE GENOMIC DNA]</scope>
    <source>
        <strain evidence="3 4">RCEF 1005</strain>
    </source>
</reference>
<evidence type="ECO:0000256" key="1">
    <source>
        <dbReference type="ARBA" id="ARBA00022801"/>
    </source>
</evidence>
<dbReference type="PANTHER" id="PTHR21340:SF0">
    <property type="entry name" value="BIS(5'-NUCLEOSYL)-TETRAPHOSPHATASE [ASYMMETRICAL]"/>
    <property type="match status" value="1"/>
</dbReference>
<evidence type="ECO:0000313" key="4">
    <source>
        <dbReference type="Proteomes" id="UP000076881"/>
    </source>
</evidence>
<dbReference type="SUPFAM" id="SSF55811">
    <property type="entry name" value="Nudix"/>
    <property type="match status" value="1"/>
</dbReference>
<dbReference type="InterPro" id="IPR000086">
    <property type="entry name" value="NUDIX_hydrolase_dom"/>
</dbReference>
<comment type="caution">
    <text evidence="3">The sequence shown here is derived from an EMBL/GenBank/DDBJ whole genome shotgun (WGS) entry which is preliminary data.</text>
</comment>
<dbReference type="InterPro" id="IPR015797">
    <property type="entry name" value="NUDIX_hydrolase-like_dom_sf"/>
</dbReference>
<dbReference type="Gene3D" id="3.90.79.10">
    <property type="entry name" value="Nucleoside Triphosphate Pyrophosphohydrolase"/>
    <property type="match status" value="1"/>
</dbReference>
<keyword evidence="1" id="KW-0378">Hydrolase</keyword>
<keyword evidence="4" id="KW-1185">Reference proteome</keyword>
<protein>
    <submittedName>
        <fullName evidence="3">AvaB protein</fullName>
    </submittedName>
</protein>
<accession>A0A168IYY5</accession>
<dbReference type="GO" id="GO:0004081">
    <property type="term" value="F:bis(5'-nucleosyl)-tetraphosphatase (asymmetrical) activity"/>
    <property type="evidence" value="ECO:0007669"/>
    <property type="project" value="TreeGrafter"/>
</dbReference>
<name>A0A168IYY5_CORDF</name>
<dbReference type="GO" id="GO:0006167">
    <property type="term" value="P:AMP biosynthetic process"/>
    <property type="evidence" value="ECO:0007669"/>
    <property type="project" value="TreeGrafter"/>
</dbReference>
<dbReference type="OrthoDB" id="10259236at2759"/>
<dbReference type="EMBL" id="AZHF01000002">
    <property type="protein sequence ID" value="OAA79825.1"/>
    <property type="molecule type" value="Genomic_DNA"/>
</dbReference>
<dbReference type="AlphaFoldDB" id="A0A168IYY5"/>
<proteinExistence type="predicted"/>
<evidence type="ECO:0000313" key="3">
    <source>
        <dbReference type="EMBL" id="OAA79825.1"/>
    </source>
</evidence>
<organism evidence="3 4">
    <name type="scientific">Akanthomyces lecanii RCEF 1005</name>
    <dbReference type="NCBI Taxonomy" id="1081108"/>
    <lineage>
        <taxon>Eukaryota</taxon>
        <taxon>Fungi</taxon>
        <taxon>Dikarya</taxon>
        <taxon>Ascomycota</taxon>
        <taxon>Pezizomycotina</taxon>
        <taxon>Sordariomycetes</taxon>
        <taxon>Hypocreomycetidae</taxon>
        <taxon>Hypocreales</taxon>
        <taxon>Cordycipitaceae</taxon>
        <taxon>Akanthomyces</taxon>
        <taxon>Cordyceps confragosa</taxon>
    </lineage>
</organism>
<dbReference type="InterPro" id="IPR051325">
    <property type="entry name" value="Nudix_hydrolase_domain"/>
</dbReference>